<evidence type="ECO:0000259" key="12">
    <source>
        <dbReference type="PROSITE" id="PS51900"/>
    </source>
</evidence>
<dbReference type="InterPro" id="IPR023009">
    <property type="entry name" value="Tyrosine_recombinase_XerC/XerD"/>
</dbReference>
<feature type="active site" evidence="10">
    <location>
        <position position="152"/>
    </location>
</feature>
<dbReference type="GO" id="GO:0003677">
    <property type="term" value="F:DNA binding"/>
    <property type="evidence" value="ECO:0007669"/>
    <property type="project" value="UniProtKB-UniRule"/>
</dbReference>
<dbReference type="HAMAP" id="MF_01808">
    <property type="entry name" value="Recomb_XerC_XerD"/>
    <property type="match status" value="1"/>
</dbReference>
<feature type="active site" evidence="10">
    <location>
        <position position="176"/>
    </location>
</feature>
<dbReference type="Pfam" id="PF00589">
    <property type="entry name" value="Phage_integrase"/>
    <property type="match status" value="1"/>
</dbReference>
<dbReference type="AlphaFoldDB" id="A0AAJ1R826"/>
<keyword evidence="6 10" id="KW-0229">DNA integration</keyword>
<evidence type="ECO:0000256" key="9">
    <source>
        <dbReference type="ARBA" id="ARBA00023306"/>
    </source>
</evidence>
<dbReference type="InterPro" id="IPR004107">
    <property type="entry name" value="Integrase_SAM-like_N"/>
</dbReference>
<dbReference type="InterPro" id="IPR011932">
    <property type="entry name" value="Recomb_XerD"/>
</dbReference>
<evidence type="ECO:0000256" key="2">
    <source>
        <dbReference type="ARBA" id="ARBA00010450"/>
    </source>
</evidence>
<dbReference type="NCBIfam" id="TIGR02225">
    <property type="entry name" value="recomb_XerD"/>
    <property type="match status" value="1"/>
</dbReference>
<feature type="domain" description="Tyr recombinase" evidence="11">
    <location>
        <begin position="112"/>
        <end position="295"/>
    </location>
</feature>
<dbReference type="EMBL" id="SDWY01000001">
    <property type="protein sequence ID" value="MDN6899748.1"/>
    <property type="molecule type" value="Genomic_DNA"/>
</dbReference>
<name>A0AAJ1R826_9LACO</name>
<reference evidence="14" key="3">
    <citation type="submission" date="2020-01" db="EMBL/GenBank/DDBJ databases">
        <authorList>
            <person name="Cousin F.J."/>
            <person name="Le Guellec R."/>
            <person name="Cretenet M."/>
        </authorList>
    </citation>
    <scope>NUCLEOTIDE SEQUENCE</scope>
    <source>
        <strain evidence="14">UCMA 15228</strain>
    </source>
</reference>
<dbReference type="Gene3D" id="1.10.443.10">
    <property type="entry name" value="Intergrase catalytic core"/>
    <property type="match status" value="1"/>
</dbReference>
<dbReference type="InterPro" id="IPR010998">
    <property type="entry name" value="Integrase_recombinase_N"/>
</dbReference>
<comment type="subunit">
    <text evidence="10">Forms a cyclic heterotetrameric complex composed of two molecules of XerC and two molecules of XerD.</text>
</comment>
<evidence type="ECO:0000256" key="5">
    <source>
        <dbReference type="ARBA" id="ARBA00022829"/>
    </source>
</evidence>
<dbReference type="SUPFAM" id="SSF56349">
    <property type="entry name" value="DNA breaking-rejoining enzymes"/>
    <property type="match status" value="1"/>
</dbReference>
<protein>
    <recommendedName>
        <fullName evidence="10">Tyrosine recombinase XerC</fullName>
    </recommendedName>
</protein>
<evidence type="ECO:0000313" key="14">
    <source>
        <dbReference type="EMBL" id="QAS70437.1"/>
    </source>
</evidence>
<dbReference type="PROSITE" id="PS51900">
    <property type="entry name" value="CB"/>
    <property type="match status" value="1"/>
</dbReference>
<dbReference type="NCBIfam" id="NF001399">
    <property type="entry name" value="PRK00283.1"/>
    <property type="match status" value="1"/>
</dbReference>
<comment type="subcellular location">
    <subcellularLocation>
        <location evidence="1 10">Cytoplasm</location>
    </subcellularLocation>
</comment>
<dbReference type="InterPro" id="IPR011010">
    <property type="entry name" value="DNA_brk_join_enz"/>
</dbReference>
<evidence type="ECO:0000256" key="6">
    <source>
        <dbReference type="ARBA" id="ARBA00022908"/>
    </source>
</evidence>
<feature type="active site" evidence="10">
    <location>
        <position position="250"/>
    </location>
</feature>
<feature type="domain" description="Core-binding (CB)" evidence="12">
    <location>
        <begin position="6"/>
        <end position="91"/>
    </location>
</feature>
<evidence type="ECO:0000256" key="8">
    <source>
        <dbReference type="ARBA" id="ARBA00023172"/>
    </source>
</evidence>
<feature type="active site" evidence="10">
    <location>
        <position position="273"/>
    </location>
</feature>
<keyword evidence="5 10" id="KW-0159">Chromosome partition</keyword>
<evidence type="ECO:0000256" key="4">
    <source>
        <dbReference type="ARBA" id="ARBA00022618"/>
    </source>
</evidence>
<evidence type="ECO:0000313" key="13">
    <source>
        <dbReference type="EMBL" id="MDN6899748.1"/>
    </source>
</evidence>
<dbReference type="PANTHER" id="PTHR30349:SF81">
    <property type="entry name" value="TYROSINE RECOMBINASE XERC"/>
    <property type="match status" value="1"/>
</dbReference>
<comment type="similarity">
    <text evidence="2">Belongs to the 'phage' integrase family. XerD subfamily.</text>
</comment>
<accession>A0AAJ1R826</accession>
<keyword evidence="3 10" id="KW-0963">Cytoplasm</keyword>
<evidence type="ECO:0000256" key="3">
    <source>
        <dbReference type="ARBA" id="ARBA00022490"/>
    </source>
</evidence>
<dbReference type="GO" id="GO:0007059">
    <property type="term" value="P:chromosome segregation"/>
    <property type="evidence" value="ECO:0007669"/>
    <property type="project" value="UniProtKB-UniRule"/>
</dbReference>
<comment type="function">
    <text evidence="10">Site-specific tyrosine recombinase, which acts by catalyzing the cutting and rejoining of the recombining DNA molecules. The XerC-XerD complex is essential to convert dimers of the bacterial chromosome into monomers to permit their segregation at cell division. It also contributes to the segregational stability of plasmids.</text>
</comment>
<dbReference type="InterPro" id="IPR013762">
    <property type="entry name" value="Integrase-like_cat_sf"/>
</dbReference>
<dbReference type="GO" id="GO:0006313">
    <property type="term" value="P:DNA transposition"/>
    <property type="evidence" value="ECO:0007669"/>
    <property type="project" value="UniProtKB-UniRule"/>
</dbReference>
<dbReference type="EMBL" id="CP029684">
    <property type="protein sequence ID" value="QAS70437.1"/>
    <property type="molecule type" value="Genomic_DNA"/>
</dbReference>
<evidence type="ECO:0000259" key="11">
    <source>
        <dbReference type="PROSITE" id="PS51898"/>
    </source>
</evidence>
<keyword evidence="15" id="KW-1185">Reference proteome</keyword>
<evidence type="ECO:0000256" key="7">
    <source>
        <dbReference type="ARBA" id="ARBA00023125"/>
    </source>
</evidence>
<dbReference type="InterPro" id="IPR050090">
    <property type="entry name" value="Tyrosine_recombinase_XerCD"/>
</dbReference>
<keyword evidence="7 10" id="KW-0238">DNA-binding</keyword>
<dbReference type="RefSeq" id="WP_128687121.1">
    <property type="nucleotide sequence ID" value="NZ_CP029684.2"/>
</dbReference>
<comment type="similarity">
    <text evidence="10">Belongs to the 'phage' integrase family. XerC subfamily.</text>
</comment>
<evidence type="ECO:0000313" key="16">
    <source>
        <dbReference type="Proteomes" id="UP001167919"/>
    </source>
</evidence>
<organism evidence="13 16">
    <name type="scientific">Oenococcus sicerae</name>
    <dbReference type="NCBI Taxonomy" id="2203724"/>
    <lineage>
        <taxon>Bacteria</taxon>
        <taxon>Bacillati</taxon>
        <taxon>Bacillota</taxon>
        <taxon>Bacilli</taxon>
        <taxon>Lactobacillales</taxon>
        <taxon>Lactobacillaceae</taxon>
        <taxon>Oenococcus</taxon>
    </lineage>
</organism>
<feature type="active site" evidence="10">
    <location>
        <position position="247"/>
    </location>
</feature>
<dbReference type="GO" id="GO:0051301">
    <property type="term" value="P:cell division"/>
    <property type="evidence" value="ECO:0007669"/>
    <property type="project" value="UniProtKB-KW"/>
</dbReference>
<evidence type="ECO:0000256" key="10">
    <source>
        <dbReference type="HAMAP-Rule" id="MF_01808"/>
    </source>
</evidence>
<reference evidence="13" key="2">
    <citation type="submission" date="2019-01" db="EMBL/GenBank/DDBJ databases">
        <title>Oenococcus sicerae UCMA17102.</title>
        <authorList>
            <person name="Cousin F.J."/>
            <person name="Le Guellec R."/>
            <person name="Cretenet M."/>
        </authorList>
    </citation>
    <scope>NUCLEOTIDE SEQUENCE</scope>
    <source>
        <strain evidence="13">UCMA17102</strain>
    </source>
</reference>
<keyword evidence="9 10" id="KW-0131">Cell cycle</keyword>
<evidence type="ECO:0000313" key="15">
    <source>
        <dbReference type="Proteomes" id="UP000286907"/>
    </source>
</evidence>
<dbReference type="PANTHER" id="PTHR30349">
    <property type="entry name" value="PHAGE INTEGRASE-RELATED"/>
    <property type="match status" value="1"/>
</dbReference>
<dbReference type="Pfam" id="PF02899">
    <property type="entry name" value="Phage_int_SAM_1"/>
    <property type="match status" value="1"/>
</dbReference>
<dbReference type="InterPro" id="IPR044068">
    <property type="entry name" value="CB"/>
</dbReference>
<reference evidence="14 15" key="1">
    <citation type="journal article" date="2019" name="Syst. Appl. Microbiol.">
        <title>Oenococcus sicerae sp. nov., isolated from French cider.</title>
        <authorList>
            <person name="Cousin F.J."/>
            <person name="Le Guellec R."/>
            <person name="Chagnot C."/>
            <person name="Goux D."/>
            <person name="Dalmasso M."/>
            <person name="Laplace J.M."/>
            <person name="Cretenet M."/>
        </authorList>
    </citation>
    <scope>NUCLEOTIDE SEQUENCE [LARGE SCALE GENOMIC DNA]</scope>
    <source>
        <strain evidence="14 15">UCMA 15228</strain>
    </source>
</reference>
<gene>
    <name evidence="13" type="primary">xerD</name>
    <name evidence="10" type="synonym">xerC</name>
    <name evidence="14" type="ORF">DLJ48_07850</name>
    <name evidence="13" type="ORF">EVC35_01850</name>
</gene>
<dbReference type="Proteomes" id="UP001167919">
    <property type="component" value="Unassembled WGS sequence"/>
</dbReference>
<keyword evidence="8 10" id="KW-0233">DNA recombination</keyword>
<dbReference type="PROSITE" id="PS51898">
    <property type="entry name" value="TYR_RECOMBINASE"/>
    <property type="match status" value="1"/>
</dbReference>
<dbReference type="Proteomes" id="UP000286907">
    <property type="component" value="Chromosome"/>
</dbReference>
<dbReference type="GO" id="GO:0005737">
    <property type="term" value="C:cytoplasm"/>
    <property type="evidence" value="ECO:0007669"/>
    <property type="project" value="UniProtKB-SubCell"/>
</dbReference>
<dbReference type="NCBIfam" id="NF040815">
    <property type="entry name" value="recomb_XerA_Arch"/>
    <property type="match status" value="1"/>
</dbReference>
<dbReference type="GO" id="GO:0009037">
    <property type="term" value="F:tyrosine-based site-specific recombinase activity"/>
    <property type="evidence" value="ECO:0007669"/>
    <property type="project" value="UniProtKB-UniRule"/>
</dbReference>
<feature type="active site" description="O-(3'-phospho-DNA)-tyrosine intermediate" evidence="10">
    <location>
        <position position="282"/>
    </location>
</feature>
<dbReference type="Gene3D" id="1.10.150.130">
    <property type="match status" value="1"/>
</dbReference>
<sequence length="302" mass="34778">MLTSEEKFNDLLSDYSTYLRTERGLLENSIKSYHQDLSEFGHYLHQTNTVLTKIDRFTILDWLNQLQQTGKSNNSVVHMVSSLRKFFAYLLEDEKIDVDPMLKVTTPKKNAHLPQVLTTEEIERILAVPDITTKLGLRNRALLETMYATGFRVTEICNLKMADLHADLGLITTIGKGEKQRIIPIGEISLLYIAKYFNESRPLLIKDENVPYLFVNDHGRQLSRQGIFKLIKSFALKANITKDISPHTMRHSFATHLLENGADLRIVQELLGHSDISTTQIYTHVSQKHLKEQYDKFHPRAN</sequence>
<dbReference type="InterPro" id="IPR002104">
    <property type="entry name" value="Integrase_catalytic"/>
</dbReference>
<keyword evidence="4 10" id="KW-0132">Cell division</keyword>
<evidence type="ECO:0000256" key="1">
    <source>
        <dbReference type="ARBA" id="ARBA00004496"/>
    </source>
</evidence>
<dbReference type="CDD" id="cd00798">
    <property type="entry name" value="INT_XerDC_C"/>
    <property type="match status" value="1"/>
</dbReference>
<proteinExistence type="inferred from homology"/>